<dbReference type="PANTHER" id="PTHR43585">
    <property type="entry name" value="FUMIPYRROLE BIOSYNTHESIS PROTEIN C"/>
    <property type="match status" value="1"/>
</dbReference>
<protein>
    <submittedName>
        <fullName evidence="7">ATP-grasp domain-containing protein</fullName>
    </submittedName>
</protein>
<evidence type="ECO:0000256" key="2">
    <source>
        <dbReference type="ARBA" id="ARBA00022741"/>
    </source>
</evidence>
<dbReference type="GO" id="GO:0046872">
    <property type="term" value="F:metal ion binding"/>
    <property type="evidence" value="ECO:0007669"/>
    <property type="project" value="InterPro"/>
</dbReference>
<evidence type="ECO:0000256" key="3">
    <source>
        <dbReference type="ARBA" id="ARBA00022840"/>
    </source>
</evidence>
<dbReference type="InterPro" id="IPR011761">
    <property type="entry name" value="ATP-grasp"/>
</dbReference>
<proteinExistence type="predicted"/>
<evidence type="ECO:0000313" key="9">
    <source>
        <dbReference type="Proteomes" id="UP000245056"/>
    </source>
</evidence>
<dbReference type="STRING" id="1148509.SAMN05216222_2452"/>
<dbReference type="AlphaFoldDB" id="A0A1H1VMB6"/>
<dbReference type="GO" id="GO:0005524">
    <property type="term" value="F:ATP binding"/>
    <property type="evidence" value="ECO:0007669"/>
    <property type="project" value="UniProtKB-UniRule"/>
</dbReference>
<dbReference type="OrthoDB" id="3428978at2"/>
<dbReference type="Gene3D" id="3.40.50.20">
    <property type="match status" value="1"/>
</dbReference>
<keyword evidence="3 4" id="KW-0067">ATP-binding</keyword>
<dbReference type="Proteomes" id="UP000198481">
    <property type="component" value="Chromosome I"/>
</dbReference>
<dbReference type="EMBL" id="LT629762">
    <property type="protein sequence ID" value="SDS85670.1"/>
    <property type="molecule type" value="Genomic_DNA"/>
</dbReference>
<keyword evidence="1" id="KW-0436">Ligase</keyword>
<reference evidence="7 8" key="1">
    <citation type="submission" date="2016-10" db="EMBL/GenBank/DDBJ databases">
        <authorList>
            <person name="de Groot N.N."/>
        </authorList>
    </citation>
    <scope>NUCLEOTIDE SEQUENCE [LARGE SCALE GENOMIC DNA]</scope>
    <source>
        <strain evidence="7 8">LMG 26867</strain>
    </source>
</reference>
<dbReference type="SUPFAM" id="SSF56059">
    <property type="entry name" value="Glutathione synthetase ATP-binding domain-like"/>
    <property type="match status" value="1"/>
</dbReference>
<evidence type="ECO:0000259" key="5">
    <source>
        <dbReference type="PROSITE" id="PS50975"/>
    </source>
</evidence>
<reference evidence="6 9" key="2">
    <citation type="submission" date="2018-05" db="EMBL/GenBank/DDBJ databases">
        <title>Genome sequences of two Antarctic strains of Pseudomonas prosekii: insights into adaptation to extreme conditions.</title>
        <authorList>
            <person name="Snopkova K."/>
            <person name="Dufkova K."/>
            <person name="Cejkova D."/>
            <person name="Sedlacek I."/>
            <person name="Smajs D."/>
        </authorList>
    </citation>
    <scope>NUCLEOTIDE SEQUENCE [LARGE SCALE GENOMIC DNA]</scope>
    <source>
        <strain evidence="6 9">P2673</strain>
    </source>
</reference>
<dbReference type="Proteomes" id="UP000245056">
    <property type="component" value="Unassembled WGS sequence"/>
</dbReference>
<evidence type="ECO:0000313" key="8">
    <source>
        <dbReference type="Proteomes" id="UP000198481"/>
    </source>
</evidence>
<dbReference type="Pfam" id="PF13535">
    <property type="entry name" value="ATP-grasp_4"/>
    <property type="match status" value="1"/>
</dbReference>
<feature type="domain" description="ATP-grasp" evidence="5">
    <location>
        <begin position="125"/>
        <end position="315"/>
    </location>
</feature>
<dbReference type="PANTHER" id="PTHR43585:SF2">
    <property type="entry name" value="ATP-GRASP ENZYME FSQD"/>
    <property type="match status" value="1"/>
</dbReference>
<dbReference type="InterPro" id="IPR052032">
    <property type="entry name" value="ATP-dep_AA_Ligase"/>
</dbReference>
<dbReference type="EMBL" id="QFAW01000012">
    <property type="protein sequence ID" value="PWE45248.1"/>
    <property type="molecule type" value="Genomic_DNA"/>
</dbReference>
<organism evidence="7 8">
    <name type="scientific">Pseudomonas prosekii</name>
    <dbReference type="NCBI Taxonomy" id="1148509"/>
    <lineage>
        <taxon>Bacteria</taxon>
        <taxon>Pseudomonadati</taxon>
        <taxon>Pseudomonadota</taxon>
        <taxon>Gammaproteobacteria</taxon>
        <taxon>Pseudomonadales</taxon>
        <taxon>Pseudomonadaceae</taxon>
        <taxon>Pseudomonas</taxon>
    </lineage>
</organism>
<accession>A0A1H1VMB6</accession>
<dbReference type="RefSeq" id="WP_092275223.1">
    <property type="nucleotide sequence ID" value="NZ_LT629762.1"/>
</dbReference>
<dbReference type="InterPro" id="IPR013815">
    <property type="entry name" value="ATP_grasp_subdomain_1"/>
</dbReference>
<dbReference type="Gene3D" id="3.30.470.20">
    <property type="entry name" value="ATP-grasp fold, B domain"/>
    <property type="match status" value="1"/>
</dbReference>
<keyword evidence="2 4" id="KW-0547">Nucleotide-binding</keyword>
<dbReference type="GO" id="GO:0016874">
    <property type="term" value="F:ligase activity"/>
    <property type="evidence" value="ECO:0007669"/>
    <property type="project" value="UniProtKB-KW"/>
</dbReference>
<evidence type="ECO:0000256" key="1">
    <source>
        <dbReference type="ARBA" id="ARBA00022598"/>
    </source>
</evidence>
<gene>
    <name evidence="6" type="ORF">C9I49_11355</name>
    <name evidence="7" type="ORF">SAMN05216222_2452</name>
</gene>
<evidence type="ECO:0000256" key="4">
    <source>
        <dbReference type="PROSITE-ProRule" id="PRU00409"/>
    </source>
</evidence>
<evidence type="ECO:0000313" key="7">
    <source>
        <dbReference type="EMBL" id="SDS85670.1"/>
    </source>
</evidence>
<dbReference type="PROSITE" id="PS50975">
    <property type="entry name" value="ATP_GRASP"/>
    <property type="match status" value="1"/>
</dbReference>
<name>A0A1H1VMB6_9PSED</name>
<evidence type="ECO:0000313" key="6">
    <source>
        <dbReference type="EMBL" id="PWE45248.1"/>
    </source>
</evidence>
<dbReference type="Gene3D" id="3.30.1490.20">
    <property type="entry name" value="ATP-grasp fold, A domain"/>
    <property type="match status" value="1"/>
</dbReference>
<sequence>MHIVIVNRWPRFRDERRWDNELTRYEDFFDHQQHQISYVVDAPGAEGVLAPAQQIAHQVQVGDVNQYEQLLAAVEEVIARVGPVDQLIALSEFTLEIAARVRQTLNIPGHGPDEVAVYRDKARMKEILQAKGLRVPPFARCQSVEQALHFAREIGFPLIVKPVDGAASMGVEKVEDEPALRNLLNNIELSRYEIEGFMHGQTYHIDGFADVDGSVPFQVVSRYINSCLDFAKAQPLGSVIVQKSALRTRIEAFSKQILQALNLRCTAFHLEIFVEPDDSLVFLEIGARVGGSEVPHLINKVFGVNLYEHWLRRLAGEQVPLPAVSHDPSGGWLVIPKPARLPCRVLRADSLRAELPNLWRELLPEPGQILEAGGSYDALHSGRFIFVGGSEVATENDIRHATQTFQFQAETL</sequence>